<dbReference type="EMBL" id="LR738855">
    <property type="protein sequence ID" value="VZH85644.1"/>
    <property type="molecule type" value="Genomic_DNA"/>
</dbReference>
<keyword evidence="2" id="KW-0732">Signal</keyword>
<accession>A0A6I8MHL2</accession>
<protein>
    <recommendedName>
        <fullName evidence="5">Secreted protein</fullName>
    </recommendedName>
</protein>
<dbReference type="KEGG" id="crf:FRC0190_01593"/>
<reference evidence="3 4" key="1">
    <citation type="submission" date="2019-11" db="EMBL/GenBank/DDBJ databases">
        <authorList>
            <person name="Brisse S."/>
        </authorList>
    </citation>
    <scope>NUCLEOTIDE SEQUENCE [LARGE SCALE GENOMIC DNA]</scope>
    <source>
        <strain evidence="3">FRC0190</strain>
    </source>
</reference>
<evidence type="ECO:0000256" key="2">
    <source>
        <dbReference type="SAM" id="SignalP"/>
    </source>
</evidence>
<proteinExistence type="predicted"/>
<evidence type="ECO:0000256" key="1">
    <source>
        <dbReference type="SAM" id="MobiDB-lite"/>
    </source>
</evidence>
<evidence type="ECO:0000313" key="3">
    <source>
        <dbReference type="EMBL" id="VZH85644.1"/>
    </source>
</evidence>
<feature type="compositionally biased region" description="Low complexity" evidence="1">
    <location>
        <begin position="30"/>
        <end position="80"/>
    </location>
</feature>
<sequence length="220" mass="22568">MSINLHLSSLKLPVLACATAGVMVLTACGSDGDSSDSSANKTSTGTSTSKSASAKTGEPSDVPASESAAPAPSPENEQPAPGQPAPGPIDNPEISFIPQAPVADGAPASAEDQQAIEGLVRGMMNATTVRQFMGYIPQNTCARYLEANGGLAAMNIDQIPDVPLADFPQYAHARPTIDSVTDVQVNGDSASATVTSTADGQTNSAVQRFARENGRWTFCD</sequence>
<feature type="region of interest" description="Disordered" evidence="1">
    <location>
        <begin position="30"/>
        <end position="111"/>
    </location>
</feature>
<name>A0A6I8MHL2_9CORY</name>
<feature type="signal peptide" evidence="2">
    <location>
        <begin position="1"/>
        <end position="16"/>
    </location>
</feature>
<dbReference type="Proteomes" id="UP000423525">
    <property type="component" value="Chromosome"/>
</dbReference>
<dbReference type="AlphaFoldDB" id="A0A6I8MHL2"/>
<evidence type="ECO:0000313" key="4">
    <source>
        <dbReference type="Proteomes" id="UP000423525"/>
    </source>
</evidence>
<organism evidence="3 4">
    <name type="scientific">Corynebacterium rouxii</name>
    <dbReference type="NCBI Taxonomy" id="2719119"/>
    <lineage>
        <taxon>Bacteria</taxon>
        <taxon>Bacillati</taxon>
        <taxon>Actinomycetota</taxon>
        <taxon>Actinomycetes</taxon>
        <taxon>Mycobacteriales</taxon>
        <taxon>Corynebacteriaceae</taxon>
        <taxon>Corynebacterium</taxon>
    </lineage>
</organism>
<feature type="chain" id="PRO_5039386599" description="Secreted protein" evidence="2">
    <location>
        <begin position="17"/>
        <end position="220"/>
    </location>
</feature>
<evidence type="ECO:0008006" key="5">
    <source>
        <dbReference type="Google" id="ProtNLM"/>
    </source>
</evidence>
<dbReference type="RefSeq" id="WP_155873388.1">
    <property type="nucleotide sequence ID" value="NZ_CP168248.1"/>
</dbReference>
<gene>
    <name evidence="3" type="ORF">FRC0190_01593</name>
</gene>